<feature type="transmembrane region" description="Helical" evidence="11">
    <location>
        <begin position="22"/>
        <end position="43"/>
    </location>
</feature>
<feature type="transmembrane region" description="Helical" evidence="11">
    <location>
        <begin position="216"/>
        <end position="235"/>
    </location>
</feature>
<dbReference type="PANTHER" id="PTHR24232">
    <property type="entry name" value="G-PROTEIN COUPLED RECEPTOR"/>
    <property type="match status" value="1"/>
</dbReference>
<dbReference type="GO" id="GO:0035025">
    <property type="term" value="P:positive regulation of Rho protein signal transduction"/>
    <property type="evidence" value="ECO:0007669"/>
    <property type="project" value="TreeGrafter"/>
</dbReference>
<evidence type="ECO:0000256" key="4">
    <source>
        <dbReference type="ARBA" id="ARBA00022989"/>
    </source>
</evidence>
<dbReference type="InterPro" id="IPR044734">
    <property type="entry name" value="GPR35_7tmA"/>
</dbReference>
<feature type="domain" description="G-protein coupled receptors family 1 profile" evidence="12">
    <location>
        <begin position="35"/>
        <end position="279"/>
    </location>
</feature>
<evidence type="ECO:0000256" key="2">
    <source>
        <dbReference type="ARBA" id="ARBA00022475"/>
    </source>
</evidence>
<dbReference type="SUPFAM" id="SSF81321">
    <property type="entry name" value="Family A G protein-coupled receptor-like"/>
    <property type="match status" value="1"/>
</dbReference>
<dbReference type="Pfam" id="PF00001">
    <property type="entry name" value="7tm_1"/>
    <property type="match status" value="1"/>
</dbReference>
<dbReference type="GeneID" id="112551003"/>
<dbReference type="GO" id="GO:0005886">
    <property type="term" value="C:plasma membrane"/>
    <property type="evidence" value="ECO:0007669"/>
    <property type="project" value="UniProtKB-SubCell"/>
</dbReference>
<dbReference type="InterPro" id="IPR000276">
    <property type="entry name" value="GPCR_Rhodpsn"/>
</dbReference>
<keyword evidence="7 10" id="KW-0675">Receptor</keyword>
<evidence type="ECO:0000256" key="9">
    <source>
        <dbReference type="ARBA" id="ARBA00023224"/>
    </source>
</evidence>
<evidence type="ECO:0000313" key="13">
    <source>
        <dbReference type="Proteomes" id="UP000189705"/>
    </source>
</evidence>
<dbReference type="PROSITE" id="PS00237">
    <property type="entry name" value="G_PROTEIN_RECEP_F1_1"/>
    <property type="match status" value="1"/>
</dbReference>
<keyword evidence="6 11" id="KW-0472">Membrane</keyword>
<dbReference type="RefSeq" id="XP_025065211.1">
    <property type="nucleotide sequence ID" value="XM_025209426.1"/>
</dbReference>
<dbReference type="PRINTS" id="PR00237">
    <property type="entry name" value="GPCRRHODOPSN"/>
</dbReference>
<evidence type="ECO:0000256" key="8">
    <source>
        <dbReference type="ARBA" id="ARBA00023180"/>
    </source>
</evidence>
<evidence type="ECO:0000256" key="6">
    <source>
        <dbReference type="ARBA" id="ARBA00023136"/>
    </source>
</evidence>
<dbReference type="PANTHER" id="PTHR24232:SF97">
    <property type="entry name" value="G-PROTEIN COUPLED RECEPTORS FAMILY 1 PROFILE DOMAIN-CONTAINING PROTEIN"/>
    <property type="match status" value="1"/>
</dbReference>
<keyword evidence="5 10" id="KW-0297">G-protein coupled receptor</keyword>
<dbReference type="CDD" id="cd15164">
    <property type="entry name" value="7tmA_GPR35-like"/>
    <property type="match status" value="1"/>
</dbReference>
<keyword evidence="2" id="KW-1003">Cell membrane</keyword>
<dbReference type="GO" id="GO:0007200">
    <property type="term" value="P:phospholipase C-activating G protein-coupled receptor signaling pathway"/>
    <property type="evidence" value="ECO:0007669"/>
    <property type="project" value="TreeGrafter"/>
</dbReference>
<dbReference type="Gene3D" id="1.20.1070.10">
    <property type="entry name" value="Rhodopsin 7-helix transmembrane proteins"/>
    <property type="match status" value="1"/>
</dbReference>
<dbReference type="FunFam" id="1.20.1070.10:FF:000142">
    <property type="entry name" value="G protein-coupled receptor 55"/>
    <property type="match status" value="1"/>
</dbReference>
<feature type="transmembrane region" description="Helical" evidence="11">
    <location>
        <begin position="173"/>
        <end position="196"/>
    </location>
</feature>
<evidence type="ECO:0000259" key="12">
    <source>
        <dbReference type="PROSITE" id="PS50262"/>
    </source>
</evidence>
<evidence type="ECO:0000256" key="11">
    <source>
        <dbReference type="SAM" id="Phobius"/>
    </source>
</evidence>
<dbReference type="Proteomes" id="UP000189705">
    <property type="component" value="Unplaced"/>
</dbReference>
<keyword evidence="8" id="KW-0325">Glycoprotein</keyword>
<comment type="subcellular location">
    <subcellularLocation>
        <location evidence="1">Cell membrane</location>
        <topology evidence="1">Multi-pass membrane protein</topology>
    </subcellularLocation>
</comment>
<evidence type="ECO:0000313" key="14">
    <source>
        <dbReference type="RefSeq" id="XP_025065211.1"/>
    </source>
</evidence>
<comment type="similarity">
    <text evidence="10">Belongs to the G-protein coupled receptor 1 family.</text>
</comment>
<evidence type="ECO:0000256" key="3">
    <source>
        <dbReference type="ARBA" id="ARBA00022692"/>
    </source>
</evidence>
<name>A0A3Q0GZM9_ALLSI</name>
<evidence type="ECO:0000256" key="10">
    <source>
        <dbReference type="RuleBase" id="RU000688"/>
    </source>
</evidence>
<organism evidence="13 14">
    <name type="scientific">Alligator sinensis</name>
    <name type="common">Chinese alligator</name>
    <dbReference type="NCBI Taxonomy" id="38654"/>
    <lineage>
        <taxon>Eukaryota</taxon>
        <taxon>Metazoa</taxon>
        <taxon>Chordata</taxon>
        <taxon>Craniata</taxon>
        <taxon>Vertebrata</taxon>
        <taxon>Euteleostomi</taxon>
        <taxon>Archelosauria</taxon>
        <taxon>Archosauria</taxon>
        <taxon>Crocodylia</taxon>
        <taxon>Alligatoridae</taxon>
        <taxon>Alligatorinae</taxon>
        <taxon>Alligator</taxon>
    </lineage>
</organism>
<proteinExistence type="inferred from homology"/>
<feature type="transmembrane region" description="Helical" evidence="11">
    <location>
        <begin position="93"/>
        <end position="111"/>
    </location>
</feature>
<dbReference type="GO" id="GO:0004950">
    <property type="term" value="F:chemokine receptor activity"/>
    <property type="evidence" value="ECO:0007669"/>
    <property type="project" value="InterPro"/>
</dbReference>
<keyword evidence="13" id="KW-1185">Reference proteome</keyword>
<feature type="transmembrane region" description="Helical" evidence="11">
    <location>
        <begin position="132"/>
        <end position="153"/>
    </location>
</feature>
<dbReference type="InParanoid" id="A0A3Q0GZM9"/>
<reference evidence="14" key="1">
    <citation type="submission" date="2025-08" db="UniProtKB">
        <authorList>
            <consortium name="RefSeq"/>
        </authorList>
    </citation>
    <scope>IDENTIFICATION</scope>
</reference>
<gene>
    <name evidence="14" type="primary">LOC112551003</name>
</gene>
<evidence type="ECO:0000256" key="5">
    <source>
        <dbReference type="ARBA" id="ARBA00023040"/>
    </source>
</evidence>
<feature type="transmembrane region" description="Helical" evidence="11">
    <location>
        <begin position="55"/>
        <end position="73"/>
    </location>
</feature>
<dbReference type="AlphaFoldDB" id="A0A3Q0GZM9"/>
<dbReference type="InterPro" id="IPR017452">
    <property type="entry name" value="GPCR_Rhodpsn_7TM"/>
</dbReference>
<protein>
    <submittedName>
        <fullName evidence="14">G-protein coupled receptor 35-like</fullName>
    </submittedName>
</protein>
<sequence length="308" mass="35368">MYLEHNISCNITVHNSFHLIQLLVYIPVFFVGTTLNGLALWIFCYKMNRWTETRVYMTNLVMADGCLLFTLPFKMVFSYNHQQVDTWCLIVESAYFINRLMSIYIITIMAIDRYITVKYPLKAKGLKSPFKAATISACLWILIICLVGITKAWENREQPGICFEPSGKPSRETLLACLLGFFIPLIILSFCSVQVIKKLVRKRNTTAHEEKLIQKAIYIISANMIVFLACFFPVYTGHIVQFIVNYTNAVCSVRSNVNNFVHLASLTANTNCCLDAICYYFVSQEFQEATSLLQKSNTSKSMTYQRQM</sequence>
<dbReference type="KEGG" id="asn:112551003"/>
<evidence type="ECO:0000256" key="7">
    <source>
        <dbReference type="ARBA" id="ARBA00023170"/>
    </source>
</evidence>
<keyword evidence="4 11" id="KW-1133">Transmembrane helix</keyword>
<keyword evidence="3 10" id="KW-0812">Transmembrane</keyword>
<accession>A0A3Q0GZM9</accession>
<dbReference type="PROSITE" id="PS50262">
    <property type="entry name" value="G_PROTEIN_RECEP_F1_2"/>
    <property type="match status" value="1"/>
</dbReference>
<keyword evidence="9 10" id="KW-0807">Transducer</keyword>
<evidence type="ECO:0000256" key="1">
    <source>
        <dbReference type="ARBA" id="ARBA00004651"/>
    </source>
</evidence>